<evidence type="ECO:0000256" key="1">
    <source>
        <dbReference type="SAM" id="MobiDB-lite"/>
    </source>
</evidence>
<evidence type="ECO:0000313" key="4">
    <source>
        <dbReference type="EMBL" id="RHA65106.1"/>
    </source>
</evidence>
<evidence type="ECO:0000313" key="7">
    <source>
        <dbReference type="Proteomes" id="UP000283586"/>
    </source>
</evidence>
<evidence type="ECO:0000313" key="6">
    <source>
        <dbReference type="EMBL" id="RHN06846.1"/>
    </source>
</evidence>
<name>A0A3R6GZ50_9FIRM</name>
<dbReference type="Proteomes" id="UP000284051">
    <property type="component" value="Unassembled WGS sequence"/>
</dbReference>
<gene>
    <name evidence="5" type="ORF">DW264_13350</name>
    <name evidence="4" type="ORF">DW927_15390</name>
    <name evidence="6" type="ORF">DWZ31_11745</name>
    <name evidence="3" type="ORF">GCK47_14535</name>
    <name evidence="2" type="ORF">GMD50_09610</name>
</gene>
<evidence type="ECO:0000313" key="9">
    <source>
        <dbReference type="Proteomes" id="UP000284465"/>
    </source>
</evidence>
<dbReference type="Proteomes" id="UP000284465">
    <property type="component" value="Unassembled WGS sequence"/>
</dbReference>
<dbReference type="EMBL" id="WNAJ01000009">
    <property type="protein sequence ID" value="MTR85317.1"/>
    <property type="molecule type" value="Genomic_DNA"/>
</dbReference>
<evidence type="ECO:0000313" key="8">
    <source>
        <dbReference type="Proteomes" id="UP000284051"/>
    </source>
</evidence>
<dbReference type="AlphaFoldDB" id="A0A3R6GZ50"/>
<evidence type="ECO:0000313" key="11">
    <source>
        <dbReference type="Proteomes" id="UP000479531"/>
    </source>
</evidence>
<dbReference type="EMBL" id="QRQN01000014">
    <property type="protein sequence ID" value="RHN06846.1"/>
    <property type="molecule type" value="Genomic_DNA"/>
</dbReference>
<evidence type="ECO:0000313" key="10">
    <source>
        <dbReference type="Proteomes" id="UP000478483"/>
    </source>
</evidence>
<organism evidence="6 7">
    <name type="scientific">Roseburia intestinalis</name>
    <dbReference type="NCBI Taxonomy" id="166486"/>
    <lineage>
        <taxon>Bacteria</taxon>
        <taxon>Bacillati</taxon>
        <taxon>Bacillota</taxon>
        <taxon>Clostridia</taxon>
        <taxon>Lachnospirales</taxon>
        <taxon>Lachnospiraceae</taxon>
        <taxon>Roseburia</taxon>
    </lineage>
</organism>
<evidence type="ECO:0000313" key="5">
    <source>
        <dbReference type="EMBL" id="RHG26819.1"/>
    </source>
</evidence>
<evidence type="ECO:0000313" key="2">
    <source>
        <dbReference type="EMBL" id="MTR85317.1"/>
    </source>
</evidence>
<reference evidence="3 11" key="3">
    <citation type="submission" date="2019-10" db="EMBL/GenBank/DDBJ databases">
        <title>Roseburia spp. ameliorate alcoholic fatty liver via restoration of gut barrier function.</title>
        <authorList>
            <person name="Seo B."/>
            <person name="Ko G."/>
        </authorList>
    </citation>
    <scope>NUCLEOTIDE SEQUENCE [LARGE SCALE GENOMIC DNA]</scope>
    <source>
        <strain evidence="3 11">SNUG30017</strain>
    </source>
</reference>
<evidence type="ECO:0000313" key="3">
    <source>
        <dbReference type="EMBL" id="MVQ46879.1"/>
    </source>
</evidence>
<dbReference type="EMBL" id="QRID01000014">
    <property type="protein sequence ID" value="RHG26819.1"/>
    <property type="molecule type" value="Genomic_DNA"/>
</dbReference>
<sequence>MLVCGEMKNLPCRKSAQISVCDALYAAAPYRLHRSARGHAERQDMPQSGAAASRFGKSPGGALHSACGENFHEFHKD</sequence>
<dbReference type="EMBL" id="WGGT01000019">
    <property type="protein sequence ID" value="MVQ46879.1"/>
    <property type="molecule type" value="Genomic_DNA"/>
</dbReference>
<comment type="caution">
    <text evidence="6">The sequence shown here is derived from an EMBL/GenBank/DDBJ whole genome shotgun (WGS) entry which is preliminary data.</text>
</comment>
<reference evidence="2 10" key="2">
    <citation type="journal article" date="2019" name="Nat. Med.">
        <title>A library of human gut bacterial isolates paired with longitudinal multiomics data enables mechanistic microbiome research.</title>
        <authorList>
            <person name="Poyet M."/>
            <person name="Groussin M."/>
            <person name="Gibbons S.M."/>
            <person name="Avila-Pacheco J."/>
            <person name="Jiang X."/>
            <person name="Kearney S.M."/>
            <person name="Perrotta A.R."/>
            <person name="Berdy B."/>
            <person name="Zhao S."/>
            <person name="Lieberman T.D."/>
            <person name="Swanson P.K."/>
            <person name="Smith M."/>
            <person name="Roesemann S."/>
            <person name="Alexander J.E."/>
            <person name="Rich S.A."/>
            <person name="Livny J."/>
            <person name="Vlamakis H."/>
            <person name="Clish C."/>
            <person name="Bullock K."/>
            <person name="Deik A."/>
            <person name="Scott J."/>
            <person name="Pierce K.A."/>
            <person name="Xavier R.J."/>
            <person name="Alm E.J."/>
        </authorList>
    </citation>
    <scope>NUCLEOTIDE SEQUENCE [LARGE SCALE GENOMIC DNA]</scope>
    <source>
        <strain evidence="2 10">BIOML-A1</strain>
    </source>
</reference>
<feature type="region of interest" description="Disordered" evidence="1">
    <location>
        <begin position="37"/>
        <end position="64"/>
    </location>
</feature>
<proteinExistence type="predicted"/>
<dbReference type="Proteomes" id="UP000478483">
    <property type="component" value="Unassembled WGS sequence"/>
</dbReference>
<dbReference type="Proteomes" id="UP000283586">
    <property type="component" value="Unassembled WGS sequence"/>
</dbReference>
<dbReference type="EMBL" id="QSFP01000022">
    <property type="protein sequence ID" value="RHA65106.1"/>
    <property type="molecule type" value="Genomic_DNA"/>
</dbReference>
<reference evidence="7 8" key="1">
    <citation type="submission" date="2018-08" db="EMBL/GenBank/DDBJ databases">
        <title>A genome reference for cultivated species of the human gut microbiota.</title>
        <authorList>
            <person name="Zou Y."/>
            <person name="Xue W."/>
            <person name="Luo G."/>
        </authorList>
    </citation>
    <scope>NUCLEOTIDE SEQUENCE [LARGE SCALE GENOMIC DNA]</scope>
    <source>
        <strain evidence="6 7">AF31-21AC</strain>
        <strain evidence="5 8">AM22-21LB</strain>
        <strain evidence="4 9">AM43-11</strain>
    </source>
</reference>
<accession>A0A3R6GZ50</accession>
<dbReference type="Proteomes" id="UP000479531">
    <property type="component" value="Unassembled WGS sequence"/>
</dbReference>
<protein>
    <submittedName>
        <fullName evidence="6">Uncharacterized protein</fullName>
    </submittedName>
</protein>